<sequence length="354" mass="35854">MFKKTAARVLAAGVVAAALVATSAVAASAATPAGTAGPFYLIDSADGTAIAPGTTIDWEFDVSGNPTESNEAFDQVFTGPSDATGVIPFITTRGTELTPGSYSAKAFGDFSDPVAKTVLMSPAKLSSFTEGMLGANGVRAAGGEYSLGFAFVKDNGVSVASDAVYFTYISVTAGTGAWTFETPSGTDPEPEPGENEFEIDLNATTMNAPQGDLSLIAPASTTATIGSPTLVDGLSTSTGKLGQFTVSDERYQSHEGWTLTTSVTDFTKSDDPTKVIQATQLAIAPEFVGTPNANVTLAAAHAASSAPAGVLFAQSNNTEAAGDVTLDAGLTFVAPGSMPAGTYTSKMTVTLASK</sequence>
<dbReference type="Proteomes" id="UP001500929">
    <property type="component" value="Unassembled WGS sequence"/>
</dbReference>
<evidence type="ECO:0000313" key="2">
    <source>
        <dbReference type="EMBL" id="GAA2223936.1"/>
    </source>
</evidence>
<comment type="caution">
    <text evidence="2">The sequence shown here is derived from an EMBL/GenBank/DDBJ whole genome shotgun (WGS) entry which is preliminary data.</text>
</comment>
<keyword evidence="3" id="KW-1185">Reference proteome</keyword>
<dbReference type="RefSeq" id="WP_259477663.1">
    <property type="nucleotide sequence ID" value="NZ_BAAAQY010000001.1"/>
</dbReference>
<organism evidence="2 3">
    <name type="scientific">Herbiconiux moechotypicola</name>
    <dbReference type="NCBI Taxonomy" id="637393"/>
    <lineage>
        <taxon>Bacteria</taxon>
        <taxon>Bacillati</taxon>
        <taxon>Actinomycetota</taxon>
        <taxon>Actinomycetes</taxon>
        <taxon>Micrococcales</taxon>
        <taxon>Microbacteriaceae</taxon>
        <taxon>Herbiconiux</taxon>
    </lineage>
</organism>
<keyword evidence="1" id="KW-0732">Signal</keyword>
<evidence type="ECO:0008006" key="4">
    <source>
        <dbReference type="Google" id="ProtNLM"/>
    </source>
</evidence>
<feature type="chain" id="PRO_5045666405" description="WxL domain-containing protein" evidence="1">
    <location>
        <begin position="27"/>
        <end position="354"/>
    </location>
</feature>
<name>A0ABN3D8H0_9MICO</name>
<reference evidence="2 3" key="1">
    <citation type="journal article" date="2019" name="Int. J. Syst. Evol. Microbiol.">
        <title>The Global Catalogue of Microorganisms (GCM) 10K type strain sequencing project: providing services to taxonomists for standard genome sequencing and annotation.</title>
        <authorList>
            <consortium name="The Broad Institute Genomics Platform"/>
            <consortium name="The Broad Institute Genome Sequencing Center for Infectious Disease"/>
            <person name="Wu L."/>
            <person name="Ma J."/>
        </authorList>
    </citation>
    <scope>NUCLEOTIDE SEQUENCE [LARGE SCALE GENOMIC DNA]</scope>
    <source>
        <strain evidence="2 3">JCM 16117</strain>
    </source>
</reference>
<feature type="signal peptide" evidence="1">
    <location>
        <begin position="1"/>
        <end position="26"/>
    </location>
</feature>
<evidence type="ECO:0000313" key="3">
    <source>
        <dbReference type="Proteomes" id="UP001500929"/>
    </source>
</evidence>
<evidence type="ECO:0000256" key="1">
    <source>
        <dbReference type="SAM" id="SignalP"/>
    </source>
</evidence>
<protein>
    <recommendedName>
        <fullName evidence="4">WxL domain-containing protein</fullName>
    </recommendedName>
</protein>
<gene>
    <name evidence="2" type="ORF">GCM10009851_04010</name>
</gene>
<proteinExistence type="predicted"/>
<accession>A0ABN3D8H0</accession>
<dbReference type="EMBL" id="BAAAQY010000001">
    <property type="protein sequence ID" value="GAA2223936.1"/>
    <property type="molecule type" value="Genomic_DNA"/>
</dbReference>